<dbReference type="PANTHER" id="PTHR43077:SF10">
    <property type="entry name" value="TRANSPORT PERMEASE PROTEIN"/>
    <property type="match status" value="1"/>
</dbReference>
<evidence type="ECO:0000313" key="8">
    <source>
        <dbReference type="Proteomes" id="UP000014060"/>
    </source>
</evidence>
<evidence type="ECO:0000256" key="1">
    <source>
        <dbReference type="ARBA" id="ARBA00004141"/>
    </source>
</evidence>
<dbReference type="InterPro" id="IPR013525">
    <property type="entry name" value="ABC2_TM"/>
</dbReference>
<comment type="subcellular location">
    <subcellularLocation>
        <location evidence="1">Membrane</location>
        <topology evidence="1">Multi-pass membrane protein</topology>
    </subcellularLocation>
</comment>
<proteinExistence type="predicted"/>
<gene>
    <name evidence="7" type="ORF">IAY_05828</name>
</gene>
<dbReference type="EMBL" id="AHCJ01000072">
    <property type="protein sequence ID" value="EOQ58661.1"/>
    <property type="molecule type" value="Genomic_DNA"/>
</dbReference>
<evidence type="ECO:0000259" key="6">
    <source>
        <dbReference type="Pfam" id="PF12698"/>
    </source>
</evidence>
<accession>A0ABC9SRZ0</accession>
<evidence type="ECO:0000256" key="5">
    <source>
        <dbReference type="SAM" id="Phobius"/>
    </source>
</evidence>
<evidence type="ECO:0000256" key="4">
    <source>
        <dbReference type="ARBA" id="ARBA00023136"/>
    </source>
</evidence>
<dbReference type="AlphaFoldDB" id="A0ABC9SRZ0"/>
<dbReference type="GO" id="GO:0016020">
    <property type="term" value="C:membrane"/>
    <property type="evidence" value="ECO:0007669"/>
    <property type="project" value="UniProtKB-SubCell"/>
</dbReference>
<keyword evidence="4 5" id="KW-0472">Membrane</keyword>
<protein>
    <recommendedName>
        <fullName evidence="6">ABC-2 type transporter transmembrane domain-containing protein</fullName>
    </recommendedName>
</protein>
<evidence type="ECO:0000256" key="2">
    <source>
        <dbReference type="ARBA" id="ARBA00022692"/>
    </source>
</evidence>
<organism evidence="7 8">
    <name type="scientific">Bacillus cereus TIAC219</name>
    <dbReference type="NCBI Taxonomy" id="718222"/>
    <lineage>
        <taxon>Bacteria</taxon>
        <taxon>Bacillati</taxon>
        <taxon>Bacillota</taxon>
        <taxon>Bacilli</taxon>
        <taxon>Bacillales</taxon>
        <taxon>Bacillaceae</taxon>
        <taxon>Bacillus</taxon>
        <taxon>Bacillus cereus group</taxon>
    </lineage>
</organism>
<dbReference type="Gene3D" id="3.40.1710.10">
    <property type="entry name" value="abc type-2 transporter like domain"/>
    <property type="match status" value="1"/>
</dbReference>
<reference evidence="7 8" key="1">
    <citation type="submission" date="2013-01" db="EMBL/GenBank/DDBJ databases">
        <title>The Genome Sequence of Bacillus cereus TIAC219.</title>
        <authorList>
            <consortium name="The Broad Institute Genome Sequencing Platform"/>
            <consortium name="The Broad Institute Genome Sequencing Center for Infectious Disease"/>
            <person name="Feldgarden M."/>
            <person name="Van der Auwera G.A."/>
            <person name="Mahillon J."/>
            <person name="Duprez V."/>
            <person name="Timmery S."/>
            <person name="Mattelet C."/>
            <person name="Dierick K."/>
            <person name="Sun M."/>
            <person name="Yu Z."/>
            <person name="Zhu L."/>
            <person name="Hu X."/>
            <person name="Shank E.B."/>
            <person name="Swiecicka I."/>
            <person name="Hansen B.M."/>
            <person name="Andrup L."/>
            <person name="Walker B."/>
            <person name="Young S.K."/>
            <person name="Zeng Q."/>
            <person name="Gargeya S."/>
            <person name="Fitzgerald M."/>
            <person name="Haas B."/>
            <person name="Abouelleil A."/>
            <person name="Alvarado L."/>
            <person name="Arachchi H.M."/>
            <person name="Berlin A.M."/>
            <person name="Chapman S.B."/>
            <person name="Dewar J."/>
            <person name="Goldberg J."/>
            <person name="Griggs A."/>
            <person name="Gujja S."/>
            <person name="Hansen M."/>
            <person name="Howarth C."/>
            <person name="Imamovic A."/>
            <person name="Larimer J."/>
            <person name="McCowan C."/>
            <person name="Murphy C."/>
            <person name="Neiman D."/>
            <person name="Pearson M."/>
            <person name="Priest M."/>
            <person name="Roberts A."/>
            <person name="Saif S."/>
            <person name="Shea T."/>
            <person name="Sisk P."/>
            <person name="Sykes S."/>
            <person name="Wortman J."/>
            <person name="Nusbaum C."/>
            <person name="Birren B."/>
        </authorList>
    </citation>
    <scope>NUCLEOTIDE SEQUENCE [LARGE SCALE GENOMIC DNA]</scope>
    <source>
        <strain evidence="7 8">TIAC219</strain>
    </source>
</reference>
<feature type="domain" description="ABC-2 type transporter transmembrane" evidence="6">
    <location>
        <begin position="18"/>
        <end position="199"/>
    </location>
</feature>
<feature type="transmembrane region" description="Helical" evidence="5">
    <location>
        <begin position="12"/>
        <end position="32"/>
    </location>
</feature>
<keyword evidence="3 5" id="KW-1133">Transmembrane helix</keyword>
<dbReference type="InterPro" id="IPR051328">
    <property type="entry name" value="T7SS_ABC-Transporter"/>
</dbReference>
<dbReference type="Proteomes" id="UP000014060">
    <property type="component" value="Unassembled WGS sequence"/>
</dbReference>
<comment type="caution">
    <text evidence="7">The sequence shown here is derived from an EMBL/GenBank/DDBJ whole genome shotgun (WGS) entry which is preliminary data.</text>
</comment>
<name>A0ABC9SRZ0_BACCE</name>
<evidence type="ECO:0000256" key="3">
    <source>
        <dbReference type="ARBA" id="ARBA00022989"/>
    </source>
</evidence>
<keyword evidence="2 5" id="KW-0812">Transmembrane</keyword>
<sequence>MKEFLDFIKSKQVIIAFIMAIAYQVIMVGSYIPGYSAFPKNLNKISVAIINEDTHYGKFIKEQLQEALPFQKIEGLTLSEAKKELDERKIHMIIHLPNNLTEKASNPKQKVNIDFYINEANPTMVSSTLKQVASQTETKINQIFTIQGTKEFLQKLNIPEEQAHQIATNISTKLKTNLITSNTVPLGMSNQMAPMFLTMATT</sequence>
<evidence type="ECO:0000313" key="7">
    <source>
        <dbReference type="EMBL" id="EOQ58661.1"/>
    </source>
</evidence>
<dbReference type="Pfam" id="PF12698">
    <property type="entry name" value="ABC2_membrane_3"/>
    <property type="match status" value="1"/>
</dbReference>
<dbReference type="PANTHER" id="PTHR43077">
    <property type="entry name" value="TRANSPORT PERMEASE YVFS-RELATED"/>
    <property type="match status" value="1"/>
</dbReference>